<dbReference type="EMBL" id="GBRH01232837">
    <property type="protein sequence ID" value="JAD65058.1"/>
    <property type="molecule type" value="Transcribed_RNA"/>
</dbReference>
<reference evidence="1" key="1">
    <citation type="submission" date="2014-09" db="EMBL/GenBank/DDBJ databases">
        <authorList>
            <person name="Magalhaes I.L.F."/>
            <person name="Oliveira U."/>
            <person name="Santos F.R."/>
            <person name="Vidigal T.H.D.A."/>
            <person name="Brescovit A.D."/>
            <person name="Santos A.J."/>
        </authorList>
    </citation>
    <scope>NUCLEOTIDE SEQUENCE</scope>
    <source>
        <tissue evidence="1">Shoot tissue taken approximately 20 cm above the soil surface</tissue>
    </source>
</reference>
<reference evidence="1" key="2">
    <citation type="journal article" date="2015" name="Data Brief">
        <title>Shoot transcriptome of the giant reed, Arundo donax.</title>
        <authorList>
            <person name="Barrero R.A."/>
            <person name="Guerrero F.D."/>
            <person name="Moolhuijzen P."/>
            <person name="Goolsby J.A."/>
            <person name="Tidwell J."/>
            <person name="Bellgard S.E."/>
            <person name="Bellgard M.I."/>
        </authorList>
    </citation>
    <scope>NUCLEOTIDE SEQUENCE</scope>
    <source>
        <tissue evidence="1">Shoot tissue taken approximately 20 cm above the soil surface</tissue>
    </source>
</reference>
<evidence type="ECO:0000313" key="1">
    <source>
        <dbReference type="EMBL" id="JAD65058.1"/>
    </source>
</evidence>
<accession>A0A0A9BSA1</accession>
<proteinExistence type="predicted"/>
<organism evidence="1">
    <name type="scientific">Arundo donax</name>
    <name type="common">Giant reed</name>
    <name type="synonym">Donax arundinaceus</name>
    <dbReference type="NCBI Taxonomy" id="35708"/>
    <lineage>
        <taxon>Eukaryota</taxon>
        <taxon>Viridiplantae</taxon>
        <taxon>Streptophyta</taxon>
        <taxon>Embryophyta</taxon>
        <taxon>Tracheophyta</taxon>
        <taxon>Spermatophyta</taxon>
        <taxon>Magnoliopsida</taxon>
        <taxon>Liliopsida</taxon>
        <taxon>Poales</taxon>
        <taxon>Poaceae</taxon>
        <taxon>PACMAD clade</taxon>
        <taxon>Arundinoideae</taxon>
        <taxon>Arundineae</taxon>
        <taxon>Arundo</taxon>
    </lineage>
</organism>
<sequence>MRSNTQTSMNNRMHHIMLHLCTKAYK</sequence>
<dbReference type="AlphaFoldDB" id="A0A0A9BSA1"/>
<name>A0A0A9BSA1_ARUDO</name>
<protein>
    <submittedName>
        <fullName evidence="1">Uncharacterized protein</fullName>
    </submittedName>
</protein>